<feature type="chain" id="PRO_5004577703" evidence="2">
    <location>
        <begin position="20"/>
        <end position="617"/>
    </location>
</feature>
<dbReference type="EMBL" id="CAQQ02153380">
    <property type="status" value="NOT_ANNOTATED_CDS"/>
    <property type="molecule type" value="Genomic_DNA"/>
</dbReference>
<feature type="region of interest" description="Disordered" evidence="1">
    <location>
        <begin position="201"/>
        <end position="222"/>
    </location>
</feature>
<name>T1GTZ5_MEGSC</name>
<accession>T1GTZ5</accession>
<dbReference type="AlphaFoldDB" id="T1GTZ5"/>
<sequence length="617" mass="69791">MDATRCLLILFCLMVVVKCGPVELNNHEKRALSTVCVEIKPSVNDKNQESYFMCKGKTPIKKSPKEEIEEYGYPQKYRLNLEDHSDMYNGYFHDPHMNFAERRMDQPEQIYFTDNPLNFGNRKDFAPQERKLSPIEKPKEADVLRNYNNYNSQIAAKTEEAKSMKLVFESGHRDNPNVLFMTSGRNQPAPQPMFLTFPQQGYQGTQPNYHPQPPHELPSYSQLSQPNGYHLNKPAPQHSIPQSFQSSCCANPLPITSNHCNPQPNYLQSQTRPFLGAPQVLGAYHEQVLGAPHEQIQGASHDKIDPVLGTPHKEFNKDDSKMEQPTHTQNPLSELSTKKNLQIDSEQTSEMKAVPQTNGNGKTTTDKNLFFVGQQKSEIPQHLQPIQDNGHFLSPSQDPNRNFFPVQHQLNNGDERLMPQVTLQPNSGIIIAPNFNIEPRHDINGQFDHNPRVFQSTDILGEPQPIPTFNAHQGYQEFQQFQPNEQQFQPKPTTIPITLPEKTEETGRSPQDASETMENSKIEIIGTSDKVNTYHIPSNFTEESIVGAPQTTILTTTSTTTTVGSMEDSDETKIEEFQKPKSKIISVVSKMQSLADQLKNSTDPLPMIEASGDEELM</sequence>
<feature type="region of interest" description="Disordered" evidence="1">
    <location>
        <begin position="302"/>
        <end position="334"/>
    </location>
</feature>
<feature type="compositionally biased region" description="Basic and acidic residues" evidence="1">
    <location>
        <begin position="302"/>
        <end position="324"/>
    </location>
</feature>
<protein>
    <submittedName>
        <fullName evidence="3">Uncharacterized protein</fullName>
    </submittedName>
</protein>
<organism evidence="3 4">
    <name type="scientific">Megaselia scalaris</name>
    <name type="common">Humpbacked fly</name>
    <name type="synonym">Phora scalaris</name>
    <dbReference type="NCBI Taxonomy" id="36166"/>
    <lineage>
        <taxon>Eukaryota</taxon>
        <taxon>Metazoa</taxon>
        <taxon>Ecdysozoa</taxon>
        <taxon>Arthropoda</taxon>
        <taxon>Hexapoda</taxon>
        <taxon>Insecta</taxon>
        <taxon>Pterygota</taxon>
        <taxon>Neoptera</taxon>
        <taxon>Endopterygota</taxon>
        <taxon>Diptera</taxon>
        <taxon>Brachycera</taxon>
        <taxon>Muscomorpha</taxon>
        <taxon>Platypezoidea</taxon>
        <taxon>Phoridae</taxon>
        <taxon>Megaseliini</taxon>
        <taxon>Megaselia</taxon>
    </lineage>
</organism>
<dbReference type="HOGENOM" id="CLU_442987_0_0_1"/>
<reference evidence="4" key="1">
    <citation type="submission" date="2013-02" db="EMBL/GenBank/DDBJ databases">
        <authorList>
            <person name="Hughes D."/>
        </authorList>
    </citation>
    <scope>NUCLEOTIDE SEQUENCE</scope>
    <source>
        <strain>Durham</strain>
        <strain evidence="4">NC isolate 2 -- Noor lab</strain>
    </source>
</reference>
<evidence type="ECO:0000256" key="1">
    <source>
        <dbReference type="SAM" id="MobiDB-lite"/>
    </source>
</evidence>
<feature type="compositionally biased region" description="Polar residues" evidence="1">
    <location>
        <begin position="325"/>
        <end position="334"/>
    </location>
</feature>
<feature type="region of interest" description="Disordered" evidence="1">
    <location>
        <begin position="598"/>
        <end position="617"/>
    </location>
</feature>
<dbReference type="Proteomes" id="UP000015102">
    <property type="component" value="Unassembled WGS sequence"/>
</dbReference>
<evidence type="ECO:0000313" key="3">
    <source>
        <dbReference type="EnsemblMetazoa" id="MESCA007194-PA"/>
    </source>
</evidence>
<reference evidence="3" key="2">
    <citation type="submission" date="2015-06" db="UniProtKB">
        <authorList>
            <consortium name="EnsemblMetazoa"/>
        </authorList>
    </citation>
    <scope>IDENTIFICATION</scope>
</reference>
<keyword evidence="4" id="KW-1185">Reference proteome</keyword>
<keyword evidence="2" id="KW-0732">Signal</keyword>
<evidence type="ECO:0000313" key="4">
    <source>
        <dbReference type="Proteomes" id="UP000015102"/>
    </source>
</evidence>
<proteinExistence type="predicted"/>
<dbReference type="EnsemblMetazoa" id="MESCA007194-RA">
    <property type="protein sequence ID" value="MESCA007194-PA"/>
    <property type="gene ID" value="MESCA007194"/>
</dbReference>
<evidence type="ECO:0000256" key="2">
    <source>
        <dbReference type="SAM" id="SignalP"/>
    </source>
</evidence>
<feature type="signal peptide" evidence="2">
    <location>
        <begin position="1"/>
        <end position="19"/>
    </location>
</feature>